<feature type="region of interest" description="Disordered" evidence="2">
    <location>
        <begin position="57"/>
        <end position="101"/>
    </location>
</feature>
<evidence type="ECO:0000259" key="3">
    <source>
        <dbReference type="PROSITE" id="PS50158"/>
    </source>
</evidence>
<keyword evidence="1" id="KW-0863">Zinc-finger</keyword>
<gene>
    <name evidence="4" type="ORF">SPIL2461_LOCUS14832</name>
</gene>
<dbReference type="GO" id="GO:0003676">
    <property type="term" value="F:nucleic acid binding"/>
    <property type="evidence" value="ECO:0007669"/>
    <property type="project" value="InterPro"/>
</dbReference>
<dbReference type="EMBL" id="CAJNIZ010034990">
    <property type="protein sequence ID" value="CAE7556738.1"/>
    <property type="molecule type" value="Genomic_DNA"/>
</dbReference>
<comment type="caution">
    <text evidence="4">The sequence shown here is derived from an EMBL/GenBank/DDBJ whole genome shotgun (WGS) entry which is preliminary data.</text>
</comment>
<evidence type="ECO:0000313" key="4">
    <source>
        <dbReference type="EMBL" id="CAE7556738.1"/>
    </source>
</evidence>
<dbReference type="AlphaFoldDB" id="A0A812TZR8"/>
<feature type="compositionally biased region" description="Polar residues" evidence="2">
    <location>
        <begin position="57"/>
        <end position="69"/>
    </location>
</feature>
<keyword evidence="1" id="KW-0479">Metal-binding</keyword>
<dbReference type="InterPro" id="IPR036875">
    <property type="entry name" value="Znf_CCHC_sf"/>
</dbReference>
<keyword evidence="5" id="KW-1185">Reference proteome</keyword>
<evidence type="ECO:0000256" key="2">
    <source>
        <dbReference type="SAM" id="MobiDB-lite"/>
    </source>
</evidence>
<reference evidence="4" key="1">
    <citation type="submission" date="2021-02" db="EMBL/GenBank/DDBJ databases">
        <authorList>
            <person name="Dougan E. K."/>
            <person name="Rhodes N."/>
            <person name="Thang M."/>
            <person name="Chan C."/>
        </authorList>
    </citation>
    <scope>NUCLEOTIDE SEQUENCE</scope>
</reference>
<feature type="compositionally biased region" description="Polar residues" evidence="2">
    <location>
        <begin position="78"/>
        <end position="98"/>
    </location>
</feature>
<feature type="non-terminal residue" evidence="4">
    <location>
        <position position="1"/>
    </location>
</feature>
<dbReference type="OrthoDB" id="440657at2759"/>
<keyword evidence="1" id="KW-0862">Zinc</keyword>
<dbReference type="Proteomes" id="UP000649617">
    <property type="component" value="Unassembled WGS sequence"/>
</dbReference>
<evidence type="ECO:0000313" key="5">
    <source>
        <dbReference type="Proteomes" id="UP000649617"/>
    </source>
</evidence>
<proteinExistence type="predicted"/>
<accession>A0A812TZR8</accession>
<feature type="domain" description="CCHC-type" evidence="3">
    <location>
        <begin position="276"/>
        <end position="291"/>
    </location>
</feature>
<dbReference type="GO" id="GO:0008270">
    <property type="term" value="F:zinc ion binding"/>
    <property type="evidence" value="ECO:0007669"/>
    <property type="project" value="UniProtKB-KW"/>
</dbReference>
<sequence>MAHLRQCLGKPQIAELTEQLSKFFKGSRRRSGEGINDYISRKNEIYLRACQALQRVSPHQTSQPSSGSWTAAAAPPSWGSNWTPSRRNSTSSYASENATEAAGDPATGLRWWRLERWRLGPVEPPMVQFLVGLIMAVVVPGLRLLQKWTLSARGGCDIGDFSMARVVQELRSQCAVLDYGKKDFSSSTAYKYENSDLEADDGNALTEDLDDDEQALWGEAENEAQEAMATLQLARNTLKQARLKQSNVRLARQYYKGKGKGNRESGKGSDDSRLTCLRCGKVGHRVANCPEPAAQAKVATETDATSSFICFNEIQQALAAGISTADAVRQGKAVIDGGATRTLASVAAMEHIMAINAQKKGNNGILGLSLQKRPTFGFGNGSENRCASTIQLQIQANDRAGELKVHCLDRGSGPLLLSVEALRKLKA</sequence>
<protein>
    <recommendedName>
        <fullName evidence="3">CCHC-type domain-containing protein</fullName>
    </recommendedName>
</protein>
<name>A0A812TZR8_SYMPI</name>
<dbReference type="SMART" id="SM00343">
    <property type="entry name" value="ZnF_C2HC"/>
    <property type="match status" value="1"/>
</dbReference>
<evidence type="ECO:0000256" key="1">
    <source>
        <dbReference type="PROSITE-ProRule" id="PRU00047"/>
    </source>
</evidence>
<organism evidence="4 5">
    <name type="scientific">Symbiodinium pilosum</name>
    <name type="common">Dinoflagellate</name>
    <dbReference type="NCBI Taxonomy" id="2952"/>
    <lineage>
        <taxon>Eukaryota</taxon>
        <taxon>Sar</taxon>
        <taxon>Alveolata</taxon>
        <taxon>Dinophyceae</taxon>
        <taxon>Suessiales</taxon>
        <taxon>Symbiodiniaceae</taxon>
        <taxon>Symbiodinium</taxon>
    </lineage>
</organism>
<dbReference type="InterPro" id="IPR001878">
    <property type="entry name" value="Znf_CCHC"/>
</dbReference>
<dbReference type="SUPFAM" id="SSF57756">
    <property type="entry name" value="Retrovirus zinc finger-like domains"/>
    <property type="match status" value="1"/>
</dbReference>
<dbReference type="PROSITE" id="PS50158">
    <property type="entry name" value="ZF_CCHC"/>
    <property type="match status" value="1"/>
</dbReference>